<evidence type="ECO:0000313" key="2">
    <source>
        <dbReference type="EMBL" id="KAB7628911.1"/>
    </source>
</evidence>
<evidence type="ECO:0000313" key="3">
    <source>
        <dbReference type="Proteomes" id="UP000449004"/>
    </source>
</evidence>
<dbReference type="Proteomes" id="UP000449004">
    <property type="component" value="Unassembled WGS sequence"/>
</dbReference>
<proteinExistence type="predicted"/>
<name>A0A7V7YDM4_9GAMM</name>
<reference evidence="2 3" key="1">
    <citation type="submission" date="2019-10" db="EMBL/GenBank/DDBJ databases">
        <title>Halotolerant bacteria associated to Saharan-endemic halophytes Stipa tenacissima L. and Atriplex halimus L mitigate salt stress and promote growth of tomato plants.</title>
        <authorList>
            <person name="Dif G."/>
        </authorList>
    </citation>
    <scope>NUCLEOTIDE SEQUENCE [LARGE SCALE GENOMIC DNA]</scope>
    <source>
        <strain evidence="2 3">IS26</strain>
    </source>
</reference>
<dbReference type="RefSeq" id="WP_152154002.1">
    <property type="nucleotide sequence ID" value="NZ_WELC01000023.1"/>
</dbReference>
<dbReference type="EMBL" id="WELC01000023">
    <property type="protein sequence ID" value="KAB7628911.1"/>
    <property type="molecule type" value="Genomic_DNA"/>
</dbReference>
<evidence type="ECO:0000256" key="1">
    <source>
        <dbReference type="SAM" id="MobiDB-lite"/>
    </source>
</evidence>
<dbReference type="Gene3D" id="1.10.30.50">
    <property type="match status" value="1"/>
</dbReference>
<comment type="caution">
    <text evidence="2">The sequence shown here is derived from an EMBL/GenBank/DDBJ whole genome shotgun (WGS) entry which is preliminary data.</text>
</comment>
<protein>
    <recommendedName>
        <fullName evidence="4">HNH endonuclease</fullName>
    </recommendedName>
</protein>
<evidence type="ECO:0008006" key="4">
    <source>
        <dbReference type="Google" id="ProtNLM"/>
    </source>
</evidence>
<feature type="region of interest" description="Disordered" evidence="1">
    <location>
        <begin position="239"/>
        <end position="263"/>
    </location>
</feature>
<accession>A0A7V7YDM4</accession>
<sequence>MEPLNHFENATKVRQIRTPKYLKHIVFSTHNGQCLYCACALQSKLWGTVQLIPRSMGGMKSSDNLAPACRSCIAKHANSDVIGVLRSNPALPKSHIDKVLALRSSVLTNSSNHLTQLSKTTPVAAVRDQINLRGQQERAVVFVHHGASVLMCLCKKSGSTQRVAELAVLFRMLKGVVVAEKTSTGMIVFSLDHTQFNRVVWALIENNVLLREVSSHVSVPCNDPANWRTYWNRTYINPQDNARRRGRGERPAPNPVKRAYSAKPGAVRARRHYRKRCIAERERKLQTARDIDLKYLAGLSINLEQRNEIVMSALKDFLKEQGPLSGP</sequence>
<gene>
    <name evidence="2" type="ORF">F9K92_15820</name>
</gene>
<dbReference type="AlphaFoldDB" id="A0A7V7YDM4"/>
<organism evidence="2 3">
    <name type="scientific">Stenotrophomonas rhizophila</name>
    <dbReference type="NCBI Taxonomy" id="216778"/>
    <lineage>
        <taxon>Bacteria</taxon>
        <taxon>Pseudomonadati</taxon>
        <taxon>Pseudomonadota</taxon>
        <taxon>Gammaproteobacteria</taxon>
        <taxon>Lysobacterales</taxon>
        <taxon>Lysobacteraceae</taxon>
        <taxon>Stenotrophomonas</taxon>
    </lineage>
</organism>